<name>A0A653BMV7_CALMS</name>
<feature type="compositionally biased region" description="Low complexity" evidence="1">
    <location>
        <begin position="443"/>
        <end position="453"/>
    </location>
</feature>
<keyword evidence="4" id="KW-1185">Reference proteome</keyword>
<feature type="compositionally biased region" description="Polar residues" evidence="1">
    <location>
        <begin position="181"/>
        <end position="203"/>
    </location>
</feature>
<protein>
    <submittedName>
        <fullName evidence="3">Uncharacterized protein</fullName>
    </submittedName>
</protein>
<feature type="compositionally biased region" description="Basic and acidic residues" evidence="1">
    <location>
        <begin position="513"/>
        <end position="526"/>
    </location>
</feature>
<feature type="compositionally biased region" description="Low complexity" evidence="1">
    <location>
        <begin position="129"/>
        <end position="153"/>
    </location>
</feature>
<dbReference type="OrthoDB" id="6767551at2759"/>
<feature type="compositionally biased region" description="Basic and acidic residues" evidence="1">
    <location>
        <begin position="274"/>
        <end position="283"/>
    </location>
</feature>
<proteinExistence type="predicted"/>
<feature type="compositionally biased region" description="Low complexity" evidence="1">
    <location>
        <begin position="560"/>
        <end position="575"/>
    </location>
</feature>
<accession>A0A653BMV7</accession>
<feature type="region of interest" description="Disordered" evidence="1">
    <location>
        <begin position="23"/>
        <end position="99"/>
    </location>
</feature>
<evidence type="ECO:0000256" key="2">
    <source>
        <dbReference type="SAM" id="SignalP"/>
    </source>
</evidence>
<feature type="region of interest" description="Disordered" evidence="1">
    <location>
        <begin position="379"/>
        <end position="468"/>
    </location>
</feature>
<feature type="compositionally biased region" description="Acidic residues" evidence="1">
    <location>
        <begin position="527"/>
        <end position="536"/>
    </location>
</feature>
<feature type="compositionally biased region" description="Low complexity" evidence="1">
    <location>
        <begin position="217"/>
        <end position="226"/>
    </location>
</feature>
<evidence type="ECO:0000256" key="1">
    <source>
        <dbReference type="SAM" id="MobiDB-lite"/>
    </source>
</evidence>
<feature type="compositionally biased region" description="Polar residues" evidence="1">
    <location>
        <begin position="156"/>
        <end position="174"/>
    </location>
</feature>
<dbReference type="EMBL" id="CAACVG010002821">
    <property type="protein sequence ID" value="VEN36927.1"/>
    <property type="molecule type" value="Genomic_DNA"/>
</dbReference>
<keyword evidence="2" id="KW-0732">Signal</keyword>
<feature type="compositionally biased region" description="Polar residues" evidence="1">
    <location>
        <begin position="234"/>
        <end position="243"/>
    </location>
</feature>
<feature type="compositionally biased region" description="Polar residues" evidence="1">
    <location>
        <begin position="329"/>
        <end position="342"/>
    </location>
</feature>
<feature type="compositionally biased region" description="Basic residues" evidence="1">
    <location>
        <begin position="412"/>
        <end position="421"/>
    </location>
</feature>
<feature type="chain" id="PRO_5025041290" evidence="2">
    <location>
        <begin position="21"/>
        <end position="624"/>
    </location>
</feature>
<feature type="region of interest" description="Disordered" evidence="1">
    <location>
        <begin position="124"/>
        <end position="367"/>
    </location>
</feature>
<reference evidence="3 4" key="1">
    <citation type="submission" date="2019-01" db="EMBL/GenBank/DDBJ databases">
        <authorList>
            <person name="Sayadi A."/>
        </authorList>
    </citation>
    <scope>NUCLEOTIDE SEQUENCE [LARGE SCALE GENOMIC DNA]</scope>
</reference>
<feature type="region of interest" description="Disordered" evidence="1">
    <location>
        <begin position="510"/>
        <end position="575"/>
    </location>
</feature>
<dbReference type="AlphaFoldDB" id="A0A653BMV7"/>
<feature type="signal peptide" evidence="2">
    <location>
        <begin position="1"/>
        <end position="20"/>
    </location>
</feature>
<evidence type="ECO:0000313" key="3">
    <source>
        <dbReference type="EMBL" id="VEN36927.1"/>
    </source>
</evidence>
<feature type="compositionally biased region" description="Basic and acidic residues" evidence="1">
    <location>
        <begin position="77"/>
        <end position="89"/>
    </location>
</feature>
<evidence type="ECO:0000313" key="4">
    <source>
        <dbReference type="Proteomes" id="UP000410492"/>
    </source>
</evidence>
<feature type="compositionally biased region" description="Basic and acidic residues" evidence="1">
    <location>
        <begin position="300"/>
        <end position="328"/>
    </location>
</feature>
<sequence length="624" mass="69598">MKPFHLLFLLLSFTVLYVQAQRRTTTTTTENSRAPTSRSPVRSRGRSRFTLTQEFKESHELSSTTEPTLKHISPRKRVSDLSISRETKSKPQSAKHNYEVQEIVNESPIDSFKRQSKPRVLTETIFEASTTSRSTSIEEISSTSESTKTSEGSLAEASSTEETYTAANSENIETPSAEFSLESQEISRTQPISTTAKTTQEPTKSSRRSNGRKTSTSEEVTTLSSRSRARSRTIESAPSSRATRTPKRKSESSTLLAEASRRGPSVFDAPQTELRSRPGRRIDSGSTERNTGRSSVTSTERTRSRSGRRLEALRPEKITLDIPKEQPSRTKSFPSRSSGGQIKNKDTTTPKSFPSRGGKFRARTTTPVIDEQKLEVLPLFEAEPKTVQPPTRSRYRTKERRDSENEVVTIRPSRRSGRTRSLKSEDPLEASSTETDIQFQKPEVSSQVTVSVESKTEASTRRRNPKIKESVVISEVSEVTSKKVVTRRKNTVTNDAGEKVKFIGKIVPRGKKKSDVKLNEVKRKSDDSEEVDESDNYPEPFKALIQAKKGKKESRPTATSSPSERLQSSSPTAAPVVVTSIVTSSSSASAEVTKEYHDLDNELVPRVAPTTFKPTTRPIRNRFL</sequence>
<gene>
    <name evidence="3" type="ORF">CALMAC_LOCUS2351</name>
</gene>
<dbReference type="Proteomes" id="UP000410492">
    <property type="component" value="Unassembled WGS sequence"/>
</dbReference>
<organism evidence="3 4">
    <name type="scientific">Callosobruchus maculatus</name>
    <name type="common">Southern cowpea weevil</name>
    <name type="synonym">Pulse bruchid</name>
    <dbReference type="NCBI Taxonomy" id="64391"/>
    <lineage>
        <taxon>Eukaryota</taxon>
        <taxon>Metazoa</taxon>
        <taxon>Ecdysozoa</taxon>
        <taxon>Arthropoda</taxon>
        <taxon>Hexapoda</taxon>
        <taxon>Insecta</taxon>
        <taxon>Pterygota</taxon>
        <taxon>Neoptera</taxon>
        <taxon>Endopterygota</taxon>
        <taxon>Coleoptera</taxon>
        <taxon>Polyphaga</taxon>
        <taxon>Cucujiformia</taxon>
        <taxon>Chrysomeloidea</taxon>
        <taxon>Chrysomelidae</taxon>
        <taxon>Bruchinae</taxon>
        <taxon>Bruchini</taxon>
        <taxon>Callosobruchus</taxon>
    </lineage>
</organism>